<comment type="caution">
    <text evidence="1">The sequence shown here is derived from an EMBL/GenBank/DDBJ whole genome shotgun (WGS) entry which is preliminary data.</text>
</comment>
<dbReference type="Proteomes" id="UP001140949">
    <property type="component" value="Unassembled WGS sequence"/>
</dbReference>
<gene>
    <name evidence="1" type="ORF">M6B38_222815</name>
</gene>
<name>A0AAX6DX78_IRIPA</name>
<organism evidence="1 2">
    <name type="scientific">Iris pallida</name>
    <name type="common">Sweet iris</name>
    <dbReference type="NCBI Taxonomy" id="29817"/>
    <lineage>
        <taxon>Eukaryota</taxon>
        <taxon>Viridiplantae</taxon>
        <taxon>Streptophyta</taxon>
        <taxon>Embryophyta</taxon>
        <taxon>Tracheophyta</taxon>
        <taxon>Spermatophyta</taxon>
        <taxon>Magnoliopsida</taxon>
        <taxon>Liliopsida</taxon>
        <taxon>Asparagales</taxon>
        <taxon>Iridaceae</taxon>
        <taxon>Iridoideae</taxon>
        <taxon>Irideae</taxon>
        <taxon>Iris</taxon>
    </lineage>
</organism>
<evidence type="ECO:0000313" key="2">
    <source>
        <dbReference type="Proteomes" id="UP001140949"/>
    </source>
</evidence>
<sequence>MDSMVLSVSPAKDQGKLNVASLSFGRYGCTCRQKSRN</sequence>
<dbReference type="EMBL" id="JANAVB010041332">
    <property type="protein sequence ID" value="KAJ6796356.1"/>
    <property type="molecule type" value="Genomic_DNA"/>
</dbReference>
<accession>A0AAX6DX78</accession>
<proteinExistence type="predicted"/>
<keyword evidence="2" id="KW-1185">Reference proteome</keyword>
<protein>
    <submittedName>
        <fullName evidence="1">Uncharacterized protein</fullName>
    </submittedName>
</protein>
<dbReference type="AlphaFoldDB" id="A0AAX6DX78"/>
<reference evidence="1" key="1">
    <citation type="journal article" date="2023" name="GigaByte">
        <title>Genome assembly of the bearded iris, Iris pallida Lam.</title>
        <authorList>
            <person name="Bruccoleri R.E."/>
            <person name="Oakeley E.J."/>
            <person name="Faust A.M.E."/>
            <person name="Altorfer M."/>
            <person name="Dessus-Babus S."/>
            <person name="Burckhardt D."/>
            <person name="Oertli M."/>
            <person name="Naumann U."/>
            <person name="Petersen F."/>
            <person name="Wong J."/>
        </authorList>
    </citation>
    <scope>NUCLEOTIDE SEQUENCE</scope>
    <source>
        <strain evidence="1">GSM-AAB239-AS_SAM_17_03QT</strain>
    </source>
</reference>
<reference evidence="1" key="2">
    <citation type="submission" date="2023-04" db="EMBL/GenBank/DDBJ databases">
        <authorList>
            <person name="Bruccoleri R.E."/>
            <person name="Oakeley E.J."/>
            <person name="Faust A.-M."/>
            <person name="Dessus-Babus S."/>
            <person name="Altorfer M."/>
            <person name="Burckhardt D."/>
            <person name="Oertli M."/>
            <person name="Naumann U."/>
            <person name="Petersen F."/>
            <person name="Wong J."/>
        </authorList>
    </citation>
    <scope>NUCLEOTIDE SEQUENCE</scope>
    <source>
        <strain evidence="1">GSM-AAB239-AS_SAM_17_03QT</strain>
        <tissue evidence="1">Leaf</tissue>
    </source>
</reference>
<evidence type="ECO:0000313" key="1">
    <source>
        <dbReference type="EMBL" id="KAJ6796356.1"/>
    </source>
</evidence>